<sequence length="227" mass="26485">MGSKSHTLFHFTDSIETLVKILRTGFWPRYCSEDFRWYNEQLGYVAYPLVSFCDIPLTRTKDHVGFYGGFGFGMSRDWAIRARLNPVIYLSENSALRYSILNLAQPECYVHPAQVPKFIDHLFELLALIKPLNGKVMRSGGGEADKDFYLENEWRFTPTLAQGRKCIPIQKFESEQYAYNKHTFDNCLLRFDIKDINYVIVQKDADRIVFFNILNQMDVAADRKLTH</sequence>
<dbReference type="AlphaFoldDB" id="A0A2K4WVY8"/>
<dbReference type="Proteomes" id="UP000238095">
    <property type="component" value="Chromosome 1"/>
</dbReference>
<evidence type="ECO:0000313" key="1">
    <source>
        <dbReference type="EMBL" id="SOS39974.1"/>
    </source>
</evidence>
<name>A0A2K4WVY8_PSESX</name>
<dbReference type="EMBL" id="LT963409">
    <property type="protein sequence ID" value="SOS39974.1"/>
    <property type="molecule type" value="Genomic_DNA"/>
</dbReference>
<reference evidence="1 2" key="1">
    <citation type="submission" date="2017-11" db="EMBL/GenBank/DDBJ databases">
        <authorList>
            <person name="Han C.G."/>
        </authorList>
    </citation>
    <scope>NUCLEOTIDE SEQUENCE [LARGE SCALE GENOMIC DNA]</scope>
    <source>
        <strain evidence="1">CFBP3840</strain>
    </source>
</reference>
<evidence type="ECO:0000313" key="2">
    <source>
        <dbReference type="Proteomes" id="UP000238095"/>
    </source>
</evidence>
<accession>A0A2K4WVY8</accession>
<dbReference type="RefSeq" id="WP_231995732.1">
    <property type="nucleotide sequence ID" value="NZ_LT985192.1"/>
</dbReference>
<proteinExistence type="predicted"/>
<gene>
    <name evidence="1" type="ORF">CFBP3840_02931</name>
</gene>
<dbReference type="InterPro" id="IPR021223">
    <property type="entry name" value="AbiGi"/>
</dbReference>
<organism evidence="1 2">
    <name type="scientific">Pseudomonas syringae</name>
    <dbReference type="NCBI Taxonomy" id="317"/>
    <lineage>
        <taxon>Bacteria</taxon>
        <taxon>Pseudomonadati</taxon>
        <taxon>Pseudomonadota</taxon>
        <taxon>Gammaproteobacteria</taxon>
        <taxon>Pseudomonadales</taxon>
        <taxon>Pseudomonadaceae</taxon>
        <taxon>Pseudomonas</taxon>
    </lineage>
</organism>
<dbReference type="Pfam" id="PF10899">
    <property type="entry name" value="AbiGi"/>
    <property type="match status" value="1"/>
</dbReference>
<protein>
    <submittedName>
        <fullName evidence="1">Uncharacterized protein</fullName>
    </submittedName>
</protein>